<evidence type="ECO:0000313" key="7">
    <source>
        <dbReference type="EMBL" id="ALH81187.1"/>
    </source>
</evidence>
<evidence type="ECO:0000256" key="2">
    <source>
        <dbReference type="ARBA" id="ARBA00022645"/>
    </source>
</evidence>
<comment type="subcellular location">
    <subcellularLocation>
        <location evidence="1">Membrane</location>
    </subcellularLocation>
</comment>
<keyword evidence="2" id="KW-0645">Protease</keyword>
<feature type="transmembrane region" description="Helical" evidence="4">
    <location>
        <begin position="28"/>
        <end position="51"/>
    </location>
</feature>
<feature type="domain" description="Penicillin-binding protein transpeptidase" evidence="5">
    <location>
        <begin position="231"/>
        <end position="530"/>
    </location>
</feature>
<keyword evidence="4" id="KW-0812">Transmembrane</keyword>
<dbReference type="Gene3D" id="3.90.1310.10">
    <property type="entry name" value="Penicillin-binding protein 2a (Domain 2)"/>
    <property type="match status" value="1"/>
</dbReference>
<keyword evidence="2" id="KW-0378">Hydrolase</keyword>
<dbReference type="PATRIC" id="fig|33050.5.peg.2612"/>
<keyword evidence="7" id="KW-0808">Transferase</keyword>
<dbReference type="SUPFAM" id="SSF56601">
    <property type="entry name" value="beta-lactamase/transpeptidase-like"/>
    <property type="match status" value="1"/>
</dbReference>
<sequence length="564" mass="61357">MNTLVVRPARVRTAGVRQQILLTAQQRLMILMLLFMAAFFLVSMRLLYFAVFDTSTGRGSGSSAFVPARADIVDRNGVPLARTIDGYSIRVVPEKLLNNRQYLADELVKIFPDTPREEFLAKLSGPRPTYIRRRALPDQVAAVNAIGDVGFDFPREKERLYPQLSLAAHVLGFTNAEGHGVTGVEGAFDDRLVNKATRGEPMALSIDARVQGVLESELGNAVTNLEAIGGAGIILDVHSGEVLAMASLPTFNPNKLTGSDPMTRRNAVTYNLYELGSTFKPLTIGAAIDNGVVTSMAKRYDATKPLAIAGFKIRDSHSMGRWLNVPETLIHSSNIVTAQIGDQLGREKMEHLFRDLEFDGRPHIELKERAFPLWPKDWGRVTTMTASYGHGIAVTPLHLASAYAALVNGGIWRPATLMKLGDKAPPQGRRVFKASTSARMRQLLRLIVSDGTGRQADAPGFRVGGKTGSAEKPGVGGYNRTSVVATFAAAFPMDNPRYVVLAMIDEPKGNAFSSGQRTAGYTAAPVVKKVVMRAGPMLGVFPDETRDVDVSELTPLLWKNGEKE</sequence>
<evidence type="ECO:0000256" key="4">
    <source>
        <dbReference type="SAM" id="Phobius"/>
    </source>
</evidence>
<dbReference type="GO" id="GO:0004180">
    <property type="term" value="F:carboxypeptidase activity"/>
    <property type="evidence" value="ECO:0007669"/>
    <property type="project" value="UniProtKB-KW"/>
</dbReference>
<accession>A0A0N7GSN2</accession>
<organism evidence="7 8">
    <name type="scientific">Sphingopyxis macrogoltabida</name>
    <name type="common">Sphingomonas macrogoltabidus</name>
    <dbReference type="NCBI Taxonomy" id="33050"/>
    <lineage>
        <taxon>Bacteria</taxon>
        <taxon>Pseudomonadati</taxon>
        <taxon>Pseudomonadota</taxon>
        <taxon>Alphaproteobacteria</taxon>
        <taxon>Sphingomonadales</taxon>
        <taxon>Sphingomonadaceae</taxon>
        <taxon>Sphingopyxis</taxon>
    </lineage>
</organism>
<dbReference type="InterPro" id="IPR036138">
    <property type="entry name" value="PBP_dimer_sf"/>
</dbReference>
<dbReference type="InterPro" id="IPR001460">
    <property type="entry name" value="PCN-bd_Tpept"/>
</dbReference>
<dbReference type="InterPro" id="IPR012338">
    <property type="entry name" value="Beta-lactam/transpept-like"/>
</dbReference>
<dbReference type="GO" id="GO:0005886">
    <property type="term" value="C:plasma membrane"/>
    <property type="evidence" value="ECO:0007669"/>
    <property type="project" value="TreeGrafter"/>
</dbReference>
<evidence type="ECO:0000259" key="5">
    <source>
        <dbReference type="Pfam" id="PF00905"/>
    </source>
</evidence>
<evidence type="ECO:0000256" key="1">
    <source>
        <dbReference type="ARBA" id="ARBA00004370"/>
    </source>
</evidence>
<dbReference type="InterPro" id="IPR050515">
    <property type="entry name" value="Beta-lactam/transpept"/>
</dbReference>
<evidence type="ECO:0000259" key="6">
    <source>
        <dbReference type="Pfam" id="PF03717"/>
    </source>
</evidence>
<dbReference type="GO" id="GO:0071555">
    <property type="term" value="P:cell wall organization"/>
    <property type="evidence" value="ECO:0007669"/>
    <property type="project" value="TreeGrafter"/>
</dbReference>
<dbReference type="EMBL" id="CP012700">
    <property type="protein sequence ID" value="ALH81187.1"/>
    <property type="molecule type" value="Genomic_DNA"/>
</dbReference>
<dbReference type="Proteomes" id="UP000058074">
    <property type="component" value="Chromosome"/>
</dbReference>
<dbReference type="Pfam" id="PF00905">
    <property type="entry name" value="Transpeptidase"/>
    <property type="match status" value="1"/>
</dbReference>
<name>A0A0N7GSN2_SPHMC</name>
<dbReference type="PANTHER" id="PTHR30627">
    <property type="entry name" value="PEPTIDOGLYCAN D,D-TRANSPEPTIDASE"/>
    <property type="match status" value="1"/>
</dbReference>
<dbReference type="Gene3D" id="3.30.450.330">
    <property type="match status" value="1"/>
</dbReference>
<evidence type="ECO:0000313" key="8">
    <source>
        <dbReference type="Proteomes" id="UP000058074"/>
    </source>
</evidence>
<protein>
    <submittedName>
        <fullName evidence="7">Peptidoglycan glycosyltransferase</fullName>
    </submittedName>
</protein>
<dbReference type="InterPro" id="IPR005311">
    <property type="entry name" value="PBP_dimer"/>
</dbReference>
<dbReference type="GO" id="GO:0008658">
    <property type="term" value="F:penicillin binding"/>
    <property type="evidence" value="ECO:0007669"/>
    <property type="project" value="InterPro"/>
</dbReference>
<keyword evidence="3 4" id="KW-0472">Membrane</keyword>
<gene>
    <name evidence="7" type="ORF">AN936_12660</name>
</gene>
<dbReference type="Pfam" id="PF03717">
    <property type="entry name" value="PBP_dimer"/>
    <property type="match status" value="1"/>
</dbReference>
<keyword evidence="4" id="KW-1133">Transmembrane helix</keyword>
<feature type="domain" description="Penicillin-binding protein dimerisation" evidence="6">
    <location>
        <begin position="67"/>
        <end position="177"/>
    </location>
</feature>
<dbReference type="AlphaFoldDB" id="A0A0N7GSN2"/>
<dbReference type="KEGG" id="smag:AN936_12660"/>
<dbReference type="GO" id="GO:0016740">
    <property type="term" value="F:transferase activity"/>
    <property type="evidence" value="ECO:0007669"/>
    <property type="project" value="UniProtKB-KW"/>
</dbReference>
<dbReference type="OrthoDB" id="9789078at2"/>
<evidence type="ECO:0000256" key="3">
    <source>
        <dbReference type="ARBA" id="ARBA00023136"/>
    </source>
</evidence>
<dbReference type="PANTHER" id="PTHR30627:SF1">
    <property type="entry name" value="PEPTIDOGLYCAN D,D-TRANSPEPTIDASE FTSI"/>
    <property type="match status" value="1"/>
</dbReference>
<dbReference type="SUPFAM" id="SSF56519">
    <property type="entry name" value="Penicillin binding protein dimerisation domain"/>
    <property type="match status" value="1"/>
</dbReference>
<dbReference type="Gene3D" id="3.40.710.10">
    <property type="entry name" value="DD-peptidase/beta-lactamase superfamily"/>
    <property type="match status" value="1"/>
</dbReference>
<keyword evidence="2" id="KW-0121">Carboxypeptidase</keyword>
<proteinExistence type="predicted"/>
<dbReference type="RefSeq" id="WP_054588458.1">
    <property type="nucleotide sequence ID" value="NZ_CP012700.1"/>
</dbReference>
<reference evidence="7 8" key="1">
    <citation type="journal article" date="2015" name="Genome Announc.">
        <title>Complete Genome Sequence of Polypropylene Glycol- and Polyethylene Glycol-Degrading Sphingopyxis macrogoltabida Strain EY-1.</title>
        <authorList>
            <person name="Ohtsubo Y."/>
            <person name="Nagata Y."/>
            <person name="Numata M."/>
            <person name="Tsuchikane K."/>
            <person name="Hosoyama A."/>
            <person name="Yamazoe A."/>
            <person name="Tsuda M."/>
            <person name="Fujita N."/>
            <person name="Kawai F."/>
        </authorList>
    </citation>
    <scope>NUCLEOTIDE SEQUENCE [LARGE SCALE GENOMIC DNA]</scope>
    <source>
        <strain evidence="7 8">EY-1</strain>
    </source>
</reference>